<evidence type="ECO:0000259" key="2">
    <source>
        <dbReference type="Pfam" id="PF00857"/>
    </source>
</evidence>
<dbReference type="STRING" id="310780.SAMN05216267_101685"/>
<evidence type="ECO:0000313" key="4">
    <source>
        <dbReference type="Proteomes" id="UP000181951"/>
    </source>
</evidence>
<dbReference type="AlphaFoldDB" id="A0A1H8LMK0"/>
<evidence type="ECO:0000313" key="3">
    <source>
        <dbReference type="EMBL" id="SEO06018.1"/>
    </source>
</evidence>
<dbReference type="InterPro" id="IPR050272">
    <property type="entry name" value="Isochorismatase-like_hydrls"/>
</dbReference>
<gene>
    <name evidence="3" type="ORF">SAMN05216267_101685</name>
</gene>
<dbReference type="InterPro" id="IPR016291">
    <property type="entry name" value="Isochorismatase"/>
</dbReference>
<dbReference type="Proteomes" id="UP000181951">
    <property type="component" value="Unassembled WGS sequence"/>
</dbReference>
<dbReference type="InterPro" id="IPR000868">
    <property type="entry name" value="Isochorismatase-like_dom"/>
</dbReference>
<dbReference type="Gene3D" id="3.40.50.850">
    <property type="entry name" value="Isochorismatase-like"/>
    <property type="match status" value="1"/>
</dbReference>
<protein>
    <submittedName>
        <fullName evidence="3">Isochorismate hydrolase</fullName>
    </submittedName>
</protein>
<sequence length="217" mass="23437">MQIPPIEAYPMPTREDLPAGTARWRLDAQRCVLLVHDMQHYFLDMFPAGREPVTTLVANAARLREGCRAAGVPVAYTAQPGGMTARERGLLSEFWGPGMSRDPAARAIVEPLAPAPGDQVFTKWRYSAFHRTGLLAFLREQGRDQLVVCGVYAHIGCLVTAVDAYSHDIEPFLAADALADFSAADHKMALEYAAGRCAVPTTTDEVLGALALAGAGR</sequence>
<proteinExistence type="predicted"/>
<keyword evidence="1 3" id="KW-0378">Hydrolase</keyword>
<organism evidence="3 4">
    <name type="scientific">Actinacidiphila rubida</name>
    <dbReference type="NCBI Taxonomy" id="310780"/>
    <lineage>
        <taxon>Bacteria</taxon>
        <taxon>Bacillati</taxon>
        <taxon>Actinomycetota</taxon>
        <taxon>Actinomycetes</taxon>
        <taxon>Kitasatosporales</taxon>
        <taxon>Streptomycetaceae</taxon>
        <taxon>Actinacidiphila</taxon>
    </lineage>
</organism>
<dbReference type="PRINTS" id="PR01398">
    <property type="entry name" value="ISCHRISMTASE"/>
</dbReference>
<dbReference type="PANTHER" id="PTHR43540:SF3">
    <property type="entry name" value="ENTEROBACTIN SYNTHASE COMPONENT B"/>
    <property type="match status" value="1"/>
</dbReference>
<dbReference type="Pfam" id="PF00857">
    <property type="entry name" value="Isochorismatase"/>
    <property type="match status" value="1"/>
</dbReference>
<dbReference type="OrthoDB" id="5794853at2"/>
<dbReference type="PIRSF" id="PIRSF001111">
    <property type="entry name" value="Isochorismatase"/>
    <property type="match status" value="1"/>
</dbReference>
<dbReference type="PANTHER" id="PTHR43540">
    <property type="entry name" value="PEROXYUREIDOACRYLATE/UREIDOACRYLATE AMIDOHYDROLASE-RELATED"/>
    <property type="match status" value="1"/>
</dbReference>
<dbReference type="RefSeq" id="WP_075017104.1">
    <property type="nucleotide sequence ID" value="NZ_FODD01000016.1"/>
</dbReference>
<name>A0A1H8LMK0_9ACTN</name>
<dbReference type="InterPro" id="IPR036380">
    <property type="entry name" value="Isochorismatase-like_sf"/>
</dbReference>
<dbReference type="SUPFAM" id="SSF52499">
    <property type="entry name" value="Isochorismatase-like hydrolases"/>
    <property type="match status" value="1"/>
</dbReference>
<evidence type="ECO:0000256" key="1">
    <source>
        <dbReference type="ARBA" id="ARBA00022801"/>
    </source>
</evidence>
<dbReference type="GO" id="GO:0008908">
    <property type="term" value="F:isochorismatase activity"/>
    <property type="evidence" value="ECO:0007669"/>
    <property type="project" value="InterPro"/>
</dbReference>
<dbReference type="EMBL" id="FODD01000016">
    <property type="protein sequence ID" value="SEO06018.1"/>
    <property type="molecule type" value="Genomic_DNA"/>
</dbReference>
<accession>A0A1H8LMK0</accession>
<feature type="domain" description="Isochorismatase-like" evidence="2">
    <location>
        <begin position="32"/>
        <end position="205"/>
    </location>
</feature>
<reference evidence="3 4" key="1">
    <citation type="submission" date="2016-10" db="EMBL/GenBank/DDBJ databases">
        <authorList>
            <person name="de Groot N.N."/>
        </authorList>
    </citation>
    <scope>NUCLEOTIDE SEQUENCE [LARGE SCALE GENOMIC DNA]</scope>
    <source>
        <strain evidence="3 4">CGMCC 4.2026</strain>
    </source>
</reference>
<keyword evidence="4" id="KW-1185">Reference proteome</keyword>